<evidence type="ECO:0000256" key="1">
    <source>
        <dbReference type="SAM" id="SignalP"/>
    </source>
</evidence>
<dbReference type="AlphaFoldDB" id="A0A6B1F4U4"/>
<organism evidence="2">
    <name type="scientific">Synechococcus sp. SB0676_bin_10</name>
    <dbReference type="NCBI Taxonomy" id="2604869"/>
    <lineage>
        <taxon>Bacteria</taxon>
        <taxon>Bacillati</taxon>
        <taxon>Cyanobacteriota</taxon>
        <taxon>Cyanophyceae</taxon>
        <taxon>Synechococcales</taxon>
        <taxon>Synechococcaceae</taxon>
        <taxon>Synechococcus</taxon>
    </lineage>
</organism>
<name>A0A6B1F4U4_9SYNE</name>
<gene>
    <name evidence="2" type="ORF">F4162_03245</name>
</gene>
<feature type="chain" id="PRO_5025683700" evidence="1">
    <location>
        <begin position="22"/>
        <end position="166"/>
    </location>
</feature>
<feature type="signal peptide" evidence="1">
    <location>
        <begin position="1"/>
        <end position="21"/>
    </location>
</feature>
<reference evidence="2" key="1">
    <citation type="submission" date="2019-09" db="EMBL/GenBank/DDBJ databases">
        <title>Characterisation of the sponge microbiome using genome-centric metagenomics.</title>
        <authorList>
            <person name="Engelberts J.P."/>
            <person name="Robbins S.J."/>
            <person name="De Goeij J.M."/>
            <person name="Aranda M."/>
            <person name="Bell S.C."/>
            <person name="Webster N.S."/>
        </authorList>
    </citation>
    <scope>NUCLEOTIDE SEQUENCE</scope>
    <source>
        <strain evidence="2">SB0676_bin_10</strain>
    </source>
</reference>
<protein>
    <submittedName>
        <fullName evidence="2">Uncharacterized protein</fullName>
    </submittedName>
</protein>
<proteinExistence type="predicted"/>
<evidence type="ECO:0000313" key="2">
    <source>
        <dbReference type="EMBL" id="MYG38021.1"/>
    </source>
</evidence>
<dbReference type="EMBL" id="VYDO01000109">
    <property type="protein sequence ID" value="MYG38021.1"/>
    <property type="molecule type" value="Genomic_DNA"/>
</dbReference>
<sequence>MTSQSSYVPSFLLAIAMSLTATVGAQEASSASLDDQAALFTRCSRMRTVIDVQKNRIALGQSVPTQDAVRRAVTSRLRSARLFNDQEEDLFLHVHVHVVGPAFSIGVELNKRLTDELYSGLSFLAPSWQTSSTGTSGNGSSYIISSLGQALDRFIDEYLRVNEKNC</sequence>
<accession>A0A6B1F4U4</accession>
<keyword evidence="1" id="KW-0732">Signal</keyword>
<comment type="caution">
    <text evidence="2">The sequence shown here is derived from an EMBL/GenBank/DDBJ whole genome shotgun (WGS) entry which is preliminary data.</text>
</comment>